<dbReference type="GO" id="GO:0004518">
    <property type="term" value="F:nuclease activity"/>
    <property type="evidence" value="ECO:0007669"/>
    <property type="project" value="UniProtKB-KW"/>
</dbReference>
<evidence type="ECO:0000256" key="7">
    <source>
        <dbReference type="ARBA" id="ARBA00023242"/>
    </source>
</evidence>
<dbReference type="EMBL" id="SSTE01004686">
    <property type="protein sequence ID" value="KAA0062210.1"/>
    <property type="molecule type" value="Genomic_DNA"/>
</dbReference>
<sequence>MDRRTFAILCHLLRNVAGLSSTEIVDVEEMVAMFLHVLAHDVKNRVIQRKFVRSNETVSRHFNIVLLAVVRLYEELVKRPVLVTNNCNDQRWKCFQNCLSALDGTYIKVNVPAGDRPKFRTRKGKIATNVLGCVTRKGISFMSSPVGKDPQQTRGSYVMPFHEKIDYKGQRYHLQEWRGAANAPTNPKEYFNMKHSSARNVIERAFGVFKGRWAILCGKSYYLLQVQCRTILACALLHNLINREMTYCKDVDDVDEWDSTYATTTTSEDIHYIETTNEWSQWRDELAESMFTDWQLRNA</sequence>
<evidence type="ECO:0000313" key="11">
    <source>
        <dbReference type="EMBL" id="KAA0062210.1"/>
    </source>
</evidence>
<evidence type="ECO:0000256" key="5">
    <source>
        <dbReference type="ARBA" id="ARBA00022723"/>
    </source>
</evidence>
<evidence type="ECO:0000259" key="9">
    <source>
        <dbReference type="Pfam" id="PF13359"/>
    </source>
</evidence>
<keyword evidence="5" id="KW-0479">Metal-binding</keyword>
<evidence type="ECO:0000313" key="12">
    <source>
        <dbReference type="Proteomes" id="UP000321393"/>
    </source>
</evidence>
<keyword evidence="4" id="KW-0540">Nuclease</keyword>
<organism evidence="11 12">
    <name type="scientific">Cucumis melo var. makuwa</name>
    <name type="common">Oriental melon</name>
    <dbReference type="NCBI Taxonomy" id="1194695"/>
    <lineage>
        <taxon>Eukaryota</taxon>
        <taxon>Viridiplantae</taxon>
        <taxon>Streptophyta</taxon>
        <taxon>Embryophyta</taxon>
        <taxon>Tracheophyta</taxon>
        <taxon>Spermatophyta</taxon>
        <taxon>Magnoliopsida</taxon>
        <taxon>eudicotyledons</taxon>
        <taxon>Gunneridae</taxon>
        <taxon>Pentapetalae</taxon>
        <taxon>rosids</taxon>
        <taxon>fabids</taxon>
        <taxon>Cucurbitales</taxon>
        <taxon>Cucurbitaceae</taxon>
        <taxon>Benincaseae</taxon>
        <taxon>Cucumis</taxon>
    </lineage>
</organism>
<dbReference type="GO" id="GO:0005634">
    <property type="term" value="C:nucleus"/>
    <property type="evidence" value="ECO:0007669"/>
    <property type="project" value="UniProtKB-SubCell"/>
</dbReference>
<dbReference type="Pfam" id="PF26138">
    <property type="entry name" value="DUF8040"/>
    <property type="match status" value="1"/>
</dbReference>
<proteinExistence type="inferred from homology"/>
<dbReference type="GO" id="GO:0046872">
    <property type="term" value="F:metal ion binding"/>
    <property type="evidence" value="ECO:0007669"/>
    <property type="project" value="UniProtKB-KW"/>
</dbReference>
<dbReference type="Pfam" id="PF13359">
    <property type="entry name" value="DDE_Tnp_4"/>
    <property type="match status" value="1"/>
</dbReference>
<feature type="domain" description="DDE Tnp4" evidence="9">
    <location>
        <begin position="182"/>
        <end position="239"/>
    </location>
</feature>
<protein>
    <submittedName>
        <fullName evidence="11">Retrotransposon protein</fullName>
    </submittedName>
</protein>
<evidence type="ECO:0000256" key="6">
    <source>
        <dbReference type="ARBA" id="ARBA00022801"/>
    </source>
</evidence>
<comment type="similarity">
    <text evidence="3">Belongs to the HARBI1 family.</text>
</comment>
<keyword evidence="8" id="KW-0732">Signal</keyword>
<reference evidence="11 12" key="1">
    <citation type="submission" date="2019-08" db="EMBL/GenBank/DDBJ databases">
        <title>Draft genome sequences of two oriental melons (Cucumis melo L. var makuwa).</title>
        <authorList>
            <person name="Kwon S.-Y."/>
        </authorList>
    </citation>
    <scope>NUCLEOTIDE SEQUENCE [LARGE SCALE GENOMIC DNA]</scope>
    <source>
        <strain evidence="12">cv. SW 3</strain>
        <tissue evidence="11">Leaf</tissue>
    </source>
</reference>
<dbReference type="AlphaFoldDB" id="A0A5A7V4J1"/>
<dbReference type="PANTHER" id="PTHR22930">
    <property type="match status" value="1"/>
</dbReference>
<dbReference type="InterPro" id="IPR045249">
    <property type="entry name" value="HARBI1-like"/>
</dbReference>
<dbReference type="InterPro" id="IPR027806">
    <property type="entry name" value="HARBI1_dom"/>
</dbReference>
<dbReference type="Proteomes" id="UP000321393">
    <property type="component" value="Unassembled WGS sequence"/>
</dbReference>
<dbReference type="OrthoDB" id="6512700at2759"/>
<feature type="chain" id="PRO_5023106625" evidence="8">
    <location>
        <begin position="19"/>
        <end position="299"/>
    </location>
</feature>
<keyword evidence="6" id="KW-0378">Hydrolase</keyword>
<evidence type="ECO:0000259" key="10">
    <source>
        <dbReference type="Pfam" id="PF26138"/>
    </source>
</evidence>
<evidence type="ECO:0000256" key="8">
    <source>
        <dbReference type="SAM" id="SignalP"/>
    </source>
</evidence>
<feature type="domain" description="DUF8040" evidence="10">
    <location>
        <begin position="1"/>
        <end position="70"/>
    </location>
</feature>
<accession>A0A5A7V4J1</accession>
<keyword evidence="7" id="KW-0539">Nucleus</keyword>
<dbReference type="GO" id="GO:0016787">
    <property type="term" value="F:hydrolase activity"/>
    <property type="evidence" value="ECO:0007669"/>
    <property type="project" value="UniProtKB-KW"/>
</dbReference>
<comment type="caution">
    <text evidence="11">The sequence shown here is derived from an EMBL/GenBank/DDBJ whole genome shotgun (WGS) entry which is preliminary data.</text>
</comment>
<evidence type="ECO:0000256" key="2">
    <source>
        <dbReference type="ARBA" id="ARBA00004123"/>
    </source>
</evidence>
<comment type="subcellular location">
    <subcellularLocation>
        <location evidence="2">Nucleus</location>
    </subcellularLocation>
</comment>
<evidence type="ECO:0000256" key="1">
    <source>
        <dbReference type="ARBA" id="ARBA00001968"/>
    </source>
</evidence>
<dbReference type="InterPro" id="IPR058353">
    <property type="entry name" value="DUF8040"/>
</dbReference>
<evidence type="ECO:0000256" key="4">
    <source>
        <dbReference type="ARBA" id="ARBA00022722"/>
    </source>
</evidence>
<gene>
    <name evidence="11" type="ORF">E6C27_scaffold321G00050</name>
</gene>
<evidence type="ECO:0000256" key="3">
    <source>
        <dbReference type="ARBA" id="ARBA00006958"/>
    </source>
</evidence>
<name>A0A5A7V4J1_CUCMM</name>
<dbReference type="PANTHER" id="PTHR22930:SF293">
    <property type="entry name" value="PROTEIN ALP1-LIKE"/>
    <property type="match status" value="1"/>
</dbReference>
<comment type="cofactor">
    <cofactor evidence="1">
        <name>a divalent metal cation</name>
        <dbReference type="ChEBI" id="CHEBI:60240"/>
    </cofactor>
</comment>
<feature type="signal peptide" evidence="8">
    <location>
        <begin position="1"/>
        <end position="18"/>
    </location>
</feature>